<sequence length="698" mass="77591">MTNDSLFSGALNRLRLPQLLGRQLSPKKKRSKSSHTALVDGDFVDVKMGKSNKFDYTNRSNSGPKLGQIIGCALQKEAEKVKKDGDRHLQKARKQSTDSVDGESEINSTTHIIDLKAPNKELGDHGVCALADGLEVALESGSSIASLALEDLNISGNGITTASLARLAPIIEQAKYNLKTINLTNNNIRVETDEQAQQWQEFLRAFEGCLRLRRLDLSSNPLGPRAFEVFARTHVLERPIDPIHPAGEASVLSLVSEHDDDKDSHTGQVTAKPTMADARFMKRRCGLRSLPYLTLHEVGLDDAGALWLSYVVQGHHYPNQLMDELNATNAESLIKTYQQDTDSRGIDWTKNKTLGKEGLHLLEKTEALRRQTMLDDRTMLTGSLVEEEDGTSAAEEGHSMRRFTERRTSRASQSNKRVSICSIRTDDGGEHEATELENSRRRVQRHIIAHHGVHTVELWNAALKVFRASRLLLYMAPDSRRYHTGELPFYMPSASPETGPVTVRPPTPADSPVTSSPPPLSIDTAKANKAKACDRASYASKLVATPNGTAGEPELAITEVTNTPTTPLRLQKPTHRKGAFSEGTDLDTVTEKLDVLIVRDNSLERFVRYQQARVAGSVRCLRDTSVACHLPVHIIEHLISFVMSEREIGLLSRLQICAAVERGQRRDTLMAEREWLRKDESAQVWMLLDSMHCLTYGE</sequence>
<proteinExistence type="predicted"/>
<keyword evidence="2" id="KW-1185">Reference proteome</keyword>
<evidence type="ECO:0000313" key="2">
    <source>
        <dbReference type="Proteomes" id="UP001281147"/>
    </source>
</evidence>
<organism evidence="1 2">
    <name type="scientific">Vermiconidia calcicola</name>
    <dbReference type="NCBI Taxonomy" id="1690605"/>
    <lineage>
        <taxon>Eukaryota</taxon>
        <taxon>Fungi</taxon>
        <taxon>Dikarya</taxon>
        <taxon>Ascomycota</taxon>
        <taxon>Pezizomycotina</taxon>
        <taxon>Dothideomycetes</taxon>
        <taxon>Dothideomycetidae</taxon>
        <taxon>Mycosphaerellales</taxon>
        <taxon>Extremaceae</taxon>
        <taxon>Vermiconidia</taxon>
    </lineage>
</organism>
<evidence type="ECO:0000313" key="1">
    <source>
        <dbReference type="EMBL" id="KAK3707909.1"/>
    </source>
</evidence>
<dbReference type="Proteomes" id="UP001281147">
    <property type="component" value="Unassembled WGS sequence"/>
</dbReference>
<gene>
    <name evidence="1" type="ORF">LTR37_011761</name>
</gene>
<comment type="caution">
    <text evidence="1">The sequence shown here is derived from an EMBL/GenBank/DDBJ whole genome shotgun (WGS) entry which is preliminary data.</text>
</comment>
<protein>
    <submittedName>
        <fullName evidence="1">Uncharacterized protein</fullName>
    </submittedName>
</protein>
<reference evidence="1" key="1">
    <citation type="submission" date="2023-07" db="EMBL/GenBank/DDBJ databases">
        <title>Black Yeasts Isolated from many extreme environments.</title>
        <authorList>
            <person name="Coleine C."/>
            <person name="Stajich J.E."/>
            <person name="Selbmann L."/>
        </authorList>
    </citation>
    <scope>NUCLEOTIDE SEQUENCE</scope>
    <source>
        <strain evidence="1">CCFEE 5714</strain>
    </source>
</reference>
<accession>A0ACC3N1R1</accession>
<name>A0ACC3N1R1_9PEZI</name>
<dbReference type="EMBL" id="JAUTXU010000105">
    <property type="protein sequence ID" value="KAK3707909.1"/>
    <property type="molecule type" value="Genomic_DNA"/>
</dbReference>